<protein>
    <recommendedName>
        <fullName evidence="5">DUF4352 domain-containing protein</fullName>
    </recommendedName>
</protein>
<organism evidence="3 4">
    <name type="scientific">Promicromonospora sukumoe</name>
    <dbReference type="NCBI Taxonomy" id="88382"/>
    <lineage>
        <taxon>Bacteria</taxon>
        <taxon>Bacillati</taxon>
        <taxon>Actinomycetota</taxon>
        <taxon>Actinomycetes</taxon>
        <taxon>Micrococcales</taxon>
        <taxon>Promicromonosporaceae</taxon>
        <taxon>Promicromonospora</taxon>
    </lineage>
</organism>
<dbReference type="PROSITE" id="PS51257">
    <property type="entry name" value="PROKAR_LIPOPROTEIN"/>
    <property type="match status" value="1"/>
</dbReference>
<accession>A0A7W3J5J7</accession>
<dbReference type="RefSeq" id="WP_182614348.1">
    <property type="nucleotide sequence ID" value="NZ_BAAATF010000002.1"/>
</dbReference>
<dbReference type="Proteomes" id="UP000540568">
    <property type="component" value="Unassembled WGS sequence"/>
</dbReference>
<keyword evidence="4" id="KW-1185">Reference proteome</keyword>
<feature type="region of interest" description="Disordered" evidence="1">
    <location>
        <begin position="28"/>
        <end position="85"/>
    </location>
</feature>
<feature type="signal peptide" evidence="2">
    <location>
        <begin position="1"/>
        <end position="28"/>
    </location>
</feature>
<proteinExistence type="predicted"/>
<evidence type="ECO:0008006" key="5">
    <source>
        <dbReference type="Google" id="ProtNLM"/>
    </source>
</evidence>
<evidence type="ECO:0000313" key="3">
    <source>
        <dbReference type="EMBL" id="MBA8806647.1"/>
    </source>
</evidence>
<keyword evidence="2" id="KW-0732">Signal</keyword>
<dbReference type="AlphaFoldDB" id="A0A7W3J5J7"/>
<evidence type="ECO:0000256" key="1">
    <source>
        <dbReference type="SAM" id="MobiDB-lite"/>
    </source>
</evidence>
<name>A0A7W3J5J7_9MICO</name>
<feature type="compositionally biased region" description="Acidic residues" evidence="1">
    <location>
        <begin position="69"/>
        <end position="80"/>
    </location>
</feature>
<evidence type="ECO:0000256" key="2">
    <source>
        <dbReference type="SAM" id="SignalP"/>
    </source>
</evidence>
<dbReference type="EMBL" id="JACGWV010000001">
    <property type="protein sequence ID" value="MBA8806647.1"/>
    <property type="molecule type" value="Genomic_DNA"/>
</dbReference>
<evidence type="ECO:0000313" key="4">
    <source>
        <dbReference type="Proteomes" id="UP000540568"/>
    </source>
</evidence>
<comment type="caution">
    <text evidence="3">The sequence shown here is derived from an EMBL/GenBank/DDBJ whole genome shotgun (WGS) entry which is preliminary data.</text>
</comment>
<feature type="chain" id="PRO_5039181700" description="DUF4352 domain-containing protein" evidence="2">
    <location>
        <begin position="29"/>
        <end position="226"/>
    </location>
</feature>
<reference evidence="3 4" key="1">
    <citation type="submission" date="2020-07" db="EMBL/GenBank/DDBJ databases">
        <title>Sequencing the genomes of 1000 actinobacteria strains.</title>
        <authorList>
            <person name="Klenk H.-P."/>
        </authorList>
    </citation>
    <scope>NUCLEOTIDE SEQUENCE [LARGE SCALE GENOMIC DNA]</scope>
    <source>
        <strain evidence="3 4">DSM 44121</strain>
    </source>
</reference>
<feature type="compositionally biased region" description="Low complexity" evidence="1">
    <location>
        <begin position="39"/>
        <end position="68"/>
    </location>
</feature>
<sequence length="226" mass="23739">MKRPMHRPRRRRVALVVTSLALAGVLGACGGSTGDDAESAAPESSALAEASEPAEAGSETPAEDAPAAEADESAETDSDEPLNFAKDPSLAALFGQSVDTYGIIVTVEKPEPKDLFPEWEGTIDPDLKGITVEVTVENTLNAEAATGSMGYTAFSGESEGEYLSNSEGDQESPTFVPAGRTATWIETFAVENPDDVYLSVTTPTESTVPFVTQTQMDLIEGEVSTD</sequence>
<gene>
    <name evidence="3" type="ORF">FHX71_000589</name>
</gene>